<dbReference type="Proteomes" id="UP000230646">
    <property type="component" value="Unassembled WGS sequence"/>
</dbReference>
<dbReference type="EMBL" id="PFIP01000022">
    <property type="protein sequence ID" value="PIX35073.1"/>
    <property type="molecule type" value="Genomic_DNA"/>
</dbReference>
<dbReference type="Gene3D" id="3.40.630.30">
    <property type="match status" value="1"/>
</dbReference>
<dbReference type="PROSITE" id="PS51186">
    <property type="entry name" value="GNAT"/>
    <property type="match status" value="1"/>
</dbReference>
<evidence type="ECO:0000313" key="3">
    <source>
        <dbReference type="EMBL" id="PIX35073.1"/>
    </source>
</evidence>
<dbReference type="GO" id="GO:0016747">
    <property type="term" value="F:acyltransferase activity, transferring groups other than amino-acyl groups"/>
    <property type="evidence" value="ECO:0007669"/>
    <property type="project" value="InterPro"/>
</dbReference>
<dbReference type="InterPro" id="IPR000182">
    <property type="entry name" value="GNAT_dom"/>
</dbReference>
<comment type="caution">
    <text evidence="2">The sequence shown here is derived from an EMBL/GenBank/DDBJ whole genome shotgun (WGS) entry which is preliminary data.</text>
</comment>
<dbReference type="RefSeq" id="WP_406607041.1">
    <property type="nucleotide sequence ID" value="NZ_PFKO01000091.1"/>
</dbReference>
<evidence type="ECO:0000313" key="7">
    <source>
        <dbReference type="Proteomes" id="UP000228560"/>
    </source>
</evidence>
<accession>A0A2M7PT06</accession>
<accession>A0A2M7KAB3</accession>
<dbReference type="Proteomes" id="UP000182763">
    <property type="component" value="Unassembled WGS sequence"/>
</dbReference>
<reference evidence="2 6" key="1">
    <citation type="journal article" date="2016" name="Environ. Microbiol.">
        <title>Genomic resolution of a cold subsurface aquifer community provides metabolic insights for novel microbes adapted to high CO concentrations.</title>
        <authorList>
            <person name="Probst A.J."/>
            <person name="Castelle C.J."/>
            <person name="Singh A."/>
            <person name="Brown C.T."/>
            <person name="Anantharaman K."/>
            <person name="Sharon I."/>
            <person name="Hug L.A."/>
            <person name="Burstein D."/>
            <person name="Emerson J.B."/>
            <person name="Thomas B.C."/>
            <person name="Banfield J.F."/>
        </authorList>
    </citation>
    <scope>NUCLEOTIDE SEQUENCE [LARGE SCALE GENOMIC DNA]</scope>
    <source>
        <strain evidence="2">CG2_30_33_13</strain>
    </source>
</reference>
<evidence type="ECO:0000313" key="2">
    <source>
        <dbReference type="EMBL" id="OIP68961.1"/>
    </source>
</evidence>
<evidence type="ECO:0000313" key="5">
    <source>
        <dbReference type="EMBL" id="PJB56447.1"/>
    </source>
</evidence>
<dbReference type="STRING" id="1805029.AUK42_05850"/>
<feature type="domain" description="N-acetyltransferase" evidence="1">
    <location>
        <begin position="3"/>
        <end position="156"/>
    </location>
</feature>
<evidence type="ECO:0000313" key="6">
    <source>
        <dbReference type="Proteomes" id="UP000182763"/>
    </source>
</evidence>
<name>A0A1J5G8G4_9BACT</name>
<dbReference type="EMBL" id="PFKO01000091">
    <property type="protein sequence ID" value="PIY33336.1"/>
    <property type="molecule type" value="Genomic_DNA"/>
</dbReference>
<dbReference type="Proteomes" id="UP000231493">
    <property type="component" value="Unassembled WGS sequence"/>
</dbReference>
<dbReference type="PANTHER" id="PTHR43415:SF3">
    <property type="entry name" value="GNAT-FAMILY ACETYLTRANSFERASE"/>
    <property type="match status" value="1"/>
</dbReference>
<dbReference type="PANTHER" id="PTHR43415">
    <property type="entry name" value="SPERMIDINE N(1)-ACETYLTRANSFERASE"/>
    <property type="match status" value="1"/>
</dbReference>
<gene>
    <name evidence="2" type="ORF">AUK42_05850</name>
    <name evidence="5" type="ORF">CO097_05090</name>
    <name evidence="4" type="ORF">COZ07_02585</name>
    <name evidence="3" type="ORF">COZ58_01505</name>
</gene>
<reference evidence="7 8" key="3">
    <citation type="submission" date="2017-09" db="EMBL/GenBank/DDBJ databases">
        <title>Depth-based differentiation of microbial function through sediment-hosted aquifers and enrichment of novel symbionts in the deep terrestrial subsurface.</title>
        <authorList>
            <person name="Probst A.J."/>
            <person name="Ladd B."/>
            <person name="Jarett J.K."/>
            <person name="Geller-Mcgrath D.E."/>
            <person name="Sieber C.M."/>
            <person name="Emerson J.B."/>
            <person name="Anantharaman K."/>
            <person name="Thomas B.C."/>
            <person name="Malmstrom R."/>
            <person name="Stieglmeier M."/>
            <person name="Klingl A."/>
            <person name="Woyke T."/>
            <person name="Ryan C.M."/>
            <person name="Banfield J.F."/>
        </authorList>
    </citation>
    <scope>NUCLEOTIDE SEQUENCE [LARGE SCALE GENOMIC DNA]</scope>
    <source>
        <strain evidence="4">CG_4_10_14_3_um_filter_34_13</strain>
        <strain evidence="5">CG_4_9_14_3_um_filter_33_16</strain>
    </source>
</reference>
<organism evidence="2 6">
    <name type="scientific">Candidatus Infernicultor aquiphilus</name>
    <dbReference type="NCBI Taxonomy" id="1805029"/>
    <lineage>
        <taxon>Bacteria</taxon>
        <taxon>Pseudomonadati</taxon>
        <taxon>Atribacterota</taxon>
        <taxon>Candidatus Phoenicimicrobiia</taxon>
        <taxon>Candidatus Pheonicimicrobiales</taxon>
        <taxon>Candidatus Phoenicimicrobiaceae</taxon>
        <taxon>Candidatus Infernicultor</taxon>
    </lineage>
</organism>
<dbReference type="SUPFAM" id="SSF55729">
    <property type="entry name" value="Acyl-CoA N-acyltransferases (Nat)"/>
    <property type="match status" value="1"/>
</dbReference>
<accession>A0A2M8CBK0</accession>
<dbReference type="EMBL" id="MNYY01000111">
    <property type="protein sequence ID" value="OIP68961.1"/>
    <property type="molecule type" value="Genomic_DNA"/>
</dbReference>
<accession>A0A1J5G8G4</accession>
<evidence type="ECO:0000313" key="4">
    <source>
        <dbReference type="EMBL" id="PIY33336.1"/>
    </source>
</evidence>
<evidence type="ECO:0000259" key="1">
    <source>
        <dbReference type="PROSITE" id="PS51186"/>
    </source>
</evidence>
<reference evidence="3" key="2">
    <citation type="submission" date="2017-09" db="EMBL/GenBank/DDBJ databases">
        <title>Depth-based differentiation of microbial function through sediment-hosted aquifers and enrichment of novel symbionts in the deep terrestrial subsurface.</title>
        <authorList>
            <person name="Probst A.J."/>
            <person name="Ladd B."/>
            <person name="Jarett J.K."/>
            <person name="Geller-Mcgrath D.E."/>
            <person name="Sieber C.M.K."/>
            <person name="Emerson J.B."/>
            <person name="Anantharaman K."/>
            <person name="Thomas B.C."/>
            <person name="Malmstrom R."/>
            <person name="Stieglmeier M."/>
            <person name="Klingl A."/>
            <person name="Woyke T."/>
            <person name="Ryan C.M."/>
            <person name="Banfield J.F."/>
        </authorList>
    </citation>
    <scope>NUCLEOTIDE SEQUENCE</scope>
    <source>
        <strain evidence="3">CG_4_8_14_3_um_filter_34_18</strain>
    </source>
</reference>
<sequence>MNLKLEILTEDHAKQICCWKYEEIYSIYNFPDWDTLKQQRWGITIEEKRKNEFTAVIDESNNLCGYIRFVENKDFVLVGLGLKPSLCGQGLGNIIMELLKNECKKRHGSKKVALEVRSFNKRAIKCYEKAGFEITDVYQKDTLIGSDEFVMMEYKC</sequence>
<keyword evidence="2" id="KW-0808">Transferase</keyword>
<dbReference type="EMBL" id="PFTV01000124">
    <property type="protein sequence ID" value="PJB56447.1"/>
    <property type="molecule type" value="Genomic_DNA"/>
</dbReference>
<protein>
    <submittedName>
        <fullName evidence="2">GNAT family N-acetyltransferase</fullName>
    </submittedName>
</protein>
<dbReference type="AlphaFoldDB" id="A0A1J5G8G4"/>
<evidence type="ECO:0000313" key="8">
    <source>
        <dbReference type="Proteomes" id="UP000230646"/>
    </source>
</evidence>
<proteinExistence type="predicted"/>
<dbReference type="Pfam" id="PF00583">
    <property type="entry name" value="Acetyltransf_1"/>
    <property type="match status" value="1"/>
</dbReference>
<dbReference type="InterPro" id="IPR016181">
    <property type="entry name" value="Acyl_CoA_acyltransferase"/>
</dbReference>
<dbReference type="Proteomes" id="UP000228560">
    <property type="component" value="Unassembled WGS sequence"/>
</dbReference>